<sequence length="74" mass="8915">MATCLGWVIICRIPYNMMFNYQLLDRRRRGGPRPQWKKGVEWVMEERNLSLGDVQDRALWQQRVECRWSSTTPT</sequence>
<protein>
    <submittedName>
        <fullName evidence="1">Uncharacterized protein</fullName>
    </submittedName>
</protein>
<evidence type="ECO:0000313" key="1">
    <source>
        <dbReference type="EMBL" id="KAJ4438089.1"/>
    </source>
</evidence>
<proteinExistence type="predicted"/>
<accession>A0ABQ8SV57</accession>
<reference evidence="1 2" key="1">
    <citation type="journal article" date="2022" name="Allergy">
        <title>Genome assembly and annotation of Periplaneta americana reveal a comprehensive cockroach allergen profile.</title>
        <authorList>
            <person name="Wang L."/>
            <person name="Xiong Q."/>
            <person name="Saelim N."/>
            <person name="Wang L."/>
            <person name="Nong W."/>
            <person name="Wan A.T."/>
            <person name="Shi M."/>
            <person name="Liu X."/>
            <person name="Cao Q."/>
            <person name="Hui J.H.L."/>
            <person name="Sookrung N."/>
            <person name="Leung T.F."/>
            <person name="Tungtrongchitr A."/>
            <person name="Tsui S.K.W."/>
        </authorList>
    </citation>
    <scope>NUCLEOTIDE SEQUENCE [LARGE SCALE GENOMIC DNA]</scope>
    <source>
        <strain evidence="1">PWHHKU_190912</strain>
    </source>
</reference>
<organism evidence="1 2">
    <name type="scientific">Periplaneta americana</name>
    <name type="common">American cockroach</name>
    <name type="synonym">Blatta americana</name>
    <dbReference type="NCBI Taxonomy" id="6978"/>
    <lineage>
        <taxon>Eukaryota</taxon>
        <taxon>Metazoa</taxon>
        <taxon>Ecdysozoa</taxon>
        <taxon>Arthropoda</taxon>
        <taxon>Hexapoda</taxon>
        <taxon>Insecta</taxon>
        <taxon>Pterygota</taxon>
        <taxon>Neoptera</taxon>
        <taxon>Polyneoptera</taxon>
        <taxon>Dictyoptera</taxon>
        <taxon>Blattodea</taxon>
        <taxon>Blattoidea</taxon>
        <taxon>Blattidae</taxon>
        <taxon>Blattinae</taxon>
        <taxon>Periplaneta</taxon>
    </lineage>
</organism>
<keyword evidence="2" id="KW-1185">Reference proteome</keyword>
<evidence type="ECO:0000313" key="2">
    <source>
        <dbReference type="Proteomes" id="UP001148838"/>
    </source>
</evidence>
<comment type="caution">
    <text evidence="1">The sequence shown here is derived from an EMBL/GenBank/DDBJ whole genome shotgun (WGS) entry which is preliminary data.</text>
</comment>
<dbReference type="Proteomes" id="UP001148838">
    <property type="component" value="Unassembled WGS sequence"/>
</dbReference>
<dbReference type="EMBL" id="JAJSOF020000019">
    <property type="protein sequence ID" value="KAJ4438089.1"/>
    <property type="molecule type" value="Genomic_DNA"/>
</dbReference>
<name>A0ABQ8SV57_PERAM</name>
<gene>
    <name evidence="1" type="ORF">ANN_14028</name>
</gene>